<proteinExistence type="inferred from homology"/>
<dbReference type="OMA" id="CPMDRDS"/>
<comment type="similarity">
    <text evidence="1">Belongs to the peptidase C14B family.</text>
</comment>
<gene>
    <name evidence="4" type="ORF">ARMGADRAFT_1082580</name>
</gene>
<dbReference type="STRING" id="47427.A0A2H3D6H8"/>
<protein>
    <recommendedName>
        <fullName evidence="3">Peptidase C14 caspase domain-containing protein</fullName>
    </recommendedName>
</protein>
<dbReference type="PANTHER" id="PTHR48104:SF30">
    <property type="entry name" value="METACASPASE-1"/>
    <property type="match status" value="1"/>
</dbReference>
<dbReference type="InterPro" id="IPR050452">
    <property type="entry name" value="Metacaspase"/>
</dbReference>
<reference evidence="5" key="1">
    <citation type="journal article" date="2017" name="Nat. Ecol. Evol.">
        <title>Genome expansion and lineage-specific genetic innovations in the forest pathogenic fungi Armillaria.</title>
        <authorList>
            <person name="Sipos G."/>
            <person name="Prasanna A.N."/>
            <person name="Walter M.C."/>
            <person name="O'Connor E."/>
            <person name="Balint B."/>
            <person name="Krizsan K."/>
            <person name="Kiss B."/>
            <person name="Hess J."/>
            <person name="Varga T."/>
            <person name="Slot J."/>
            <person name="Riley R."/>
            <person name="Boka B."/>
            <person name="Rigling D."/>
            <person name="Barry K."/>
            <person name="Lee J."/>
            <person name="Mihaltcheva S."/>
            <person name="LaButti K."/>
            <person name="Lipzen A."/>
            <person name="Waldron R."/>
            <person name="Moloney N.M."/>
            <person name="Sperisen C."/>
            <person name="Kredics L."/>
            <person name="Vagvoelgyi C."/>
            <person name="Patrignani A."/>
            <person name="Fitzpatrick D."/>
            <person name="Nagy I."/>
            <person name="Doyle S."/>
            <person name="Anderson J.B."/>
            <person name="Grigoriev I.V."/>
            <person name="Gueldener U."/>
            <person name="Muensterkoetter M."/>
            <person name="Nagy L.G."/>
        </authorList>
    </citation>
    <scope>NUCLEOTIDE SEQUENCE [LARGE SCALE GENOMIC DNA]</scope>
    <source>
        <strain evidence="5">Ar21-2</strain>
    </source>
</reference>
<keyword evidence="5" id="KW-1185">Reference proteome</keyword>
<evidence type="ECO:0000313" key="4">
    <source>
        <dbReference type="EMBL" id="PBK90855.1"/>
    </source>
</evidence>
<evidence type="ECO:0000256" key="2">
    <source>
        <dbReference type="SAM" id="MobiDB-lite"/>
    </source>
</evidence>
<evidence type="ECO:0000259" key="3">
    <source>
        <dbReference type="Pfam" id="PF00656"/>
    </source>
</evidence>
<dbReference type="Proteomes" id="UP000217790">
    <property type="component" value="Unassembled WGS sequence"/>
</dbReference>
<sequence length="396" mass="44571">MAHICRYLLPALSWVRGQIEQDLHVLQELESDMDGIVHDLRETEPKTRCNCAAHPTLTSTALPNTHPESEMRERQDGFSRETTLREADPWPLLDPSRIYAVLIGIDGYSTYPLRGCVADAVEMKKYLVEYLHVPNERSQGFLGPVPYGDTSTDVSSLSPSRANILSVLLSLITNLDIKYGDPIIIFFAGHGSRYLLSSQDGPDDDKALSPPKFVEAFCPMDRDSRDSNGVPVPDISDRELNTILSQIFNEKGSRITCILDCCHAGSITRMLNSNVRTSTALEDTSLEQMLLTAEQNLKNLPGYRSVLAKDWYPDRDSHVVLAACKSELAKMEQIRKEDGTMEWRGVFTSQLIDTLKSDGWREEATYEDLIEAMAPVESQTSCVSGERKNKRLWYQY</sequence>
<name>A0A2H3D6H8_ARMGA</name>
<dbReference type="EMBL" id="KZ293664">
    <property type="protein sequence ID" value="PBK90855.1"/>
    <property type="molecule type" value="Genomic_DNA"/>
</dbReference>
<evidence type="ECO:0000256" key="1">
    <source>
        <dbReference type="ARBA" id="ARBA00009005"/>
    </source>
</evidence>
<feature type="compositionally biased region" description="Basic and acidic residues" evidence="2">
    <location>
        <begin position="67"/>
        <end position="80"/>
    </location>
</feature>
<dbReference type="PANTHER" id="PTHR48104">
    <property type="entry name" value="METACASPASE-4"/>
    <property type="match status" value="1"/>
</dbReference>
<dbReference type="GO" id="GO:0005737">
    <property type="term" value="C:cytoplasm"/>
    <property type="evidence" value="ECO:0007669"/>
    <property type="project" value="TreeGrafter"/>
</dbReference>
<evidence type="ECO:0000313" key="5">
    <source>
        <dbReference type="Proteomes" id="UP000217790"/>
    </source>
</evidence>
<organism evidence="4 5">
    <name type="scientific">Armillaria gallica</name>
    <name type="common">Bulbous honey fungus</name>
    <name type="synonym">Armillaria bulbosa</name>
    <dbReference type="NCBI Taxonomy" id="47427"/>
    <lineage>
        <taxon>Eukaryota</taxon>
        <taxon>Fungi</taxon>
        <taxon>Dikarya</taxon>
        <taxon>Basidiomycota</taxon>
        <taxon>Agaricomycotina</taxon>
        <taxon>Agaricomycetes</taxon>
        <taxon>Agaricomycetidae</taxon>
        <taxon>Agaricales</taxon>
        <taxon>Marasmiineae</taxon>
        <taxon>Physalacriaceae</taxon>
        <taxon>Armillaria</taxon>
    </lineage>
</organism>
<dbReference type="InterPro" id="IPR011600">
    <property type="entry name" value="Pept_C14_caspase"/>
</dbReference>
<feature type="region of interest" description="Disordered" evidence="2">
    <location>
        <begin position="59"/>
        <end position="80"/>
    </location>
</feature>
<dbReference type="Gene3D" id="3.40.50.1460">
    <property type="match status" value="1"/>
</dbReference>
<dbReference type="GO" id="GO:0004197">
    <property type="term" value="F:cysteine-type endopeptidase activity"/>
    <property type="evidence" value="ECO:0007669"/>
    <property type="project" value="InterPro"/>
</dbReference>
<dbReference type="GO" id="GO:0006508">
    <property type="term" value="P:proteolysis"/>
    <property type="evidence" value="ECO:0007669"/>
    <property type="project" value="InterPro"/>
</dbReference>
<dbReference type="InParanoid" id="A0A2H3D6H8"/>
<feature type="domain" description="Peptidase C14 caspase" evidence="3">
    <location>
        <begin position="99"/>
        <end position="372"/>
    </location>
</feature>
<accession>A0A2H3D6H8</accession>
<dbReference type="OrthoDB" id="10255174at2759"/>
<dbReference type="AlphaFoldDB" id="A0A2H3D6H8"/>
<dbReference type="Pfam" id="PF00656">
    <property type="entry name" value="Peptidase_C14"/>
    <property type="match status" value="1"/>
</dbReference>